<dbReference type="Proteomes" id="UP001218218">
    <property type="component" value="Unassembled WGS sequence"/>
</dbReference>
<evidence type="ECO:0000256" key="1">
    <source>
        <dbReference type="ARBA" id="ARBA00022801"/>
    </source>
</evidence>
<name>A0AAD6ZRB0_9AGAR</name>
<feature type="region of interest" description="Disordered" evidence="2">
    <location>
        <begin position="414"/>
        <end position="441"/>
    </location>
</feature>
<proteinExistence type="predicted"/>
<dbReference type="CDD" id="cd00303">
    <property type="entry name" value="retropepsin_like"/>
    <property type="match status" value="1"/>
</dbReference>
<feature type="region of interest" description="Disordered" evidence="2">
    <location>
        <begin position="239"/>
        <end position="273"/>
    </location>
</feature>
<keyword evidence="5" id="KW-1185">Reference proteome</keyword>
<feature type="compositionally biased region" description="Basic and acidic residues" evidence="2">
    <location>
        <begin position="417"/>
        <end position="430"/>
    </location>
</feature>
<reference evidence="4" key="1">
    <citation type="submission" date="2023-03" db="EMBL/GenBank/DDBJ databases">
        <title>Massive genome expansion in bonnet fungi (Mycena s.s.) driven by repeated elements and novel gene families across ecological guilds.</title>
        <authorList>
            <consortium name="Lawrence Berkeley National Laboratory"/>
            <person name="Harder C.B."/>
            <person name="Miyauchi S."/>
            <person name="Viragh M."/>
            <person name="Kuo A."/>
            <person name="Thoen E."/>
            <person name="Andreopoulos B."/>
            <person name="Lu D."/>
            <person name="Skrede I."/>
            <person name="Drula E."/>
            <person name="Henrissat B."/>
            <person name="Morin E."/>
            <person name="Kohler A."/>
            <person name="Barry K."/>
            <person name="LaButti K."/>
            <person name="Morin E."/>
            <person name="Salamov A."/>
            <person name="Lipzen A."/>
            <person name="Mereny Z."/>
            <person name="Hegedus B."/>
            <person name="Baldrian P."/>
            <person name="Stursova M."/>
            <person name="Weitz H."/>
            <person name="Taylor A."/>
            <person name="Grigoriev I.V."/>
            <person name="Nagy L.G."/>
            <person name="Martin F."/>
            <person name="Kauserud H."/>
        </authorList>
    </citation>
    <scope>NUCLEOTIDE SEQUENCE</scope>
    <source>
        <strain evidence="4">CBHHK002</strain>
    </source>
</reference>
<dbReference type="Gene3D" id="2.40.70.10">
    <property type="entry name" value="Acid Proteases"/>
    <property type="match status" value="1"/>
</dbReference>
<dbReference type="GO" id="GO:0006508">
    <property type="term" value="P:proteolysis"/>
    <property type="evidence" value="ECO:0007669"/>
    <property type="project" value="InterPro"/>
</dbReference>
<feature type="region of interest" description="Disordered" evidence="2">
    <location>
        <begin position="705"/>
        <end position="734"/>
    </location>
</feature>
<dbReference type="InterPro" id="IPR001995">
    <property type="entry name" value="Peptidase_A2_cat"/>
</dbReference>
<feature type="compositionally biased region" description="Basic residues" evidence="2">
    <location>
        <begin position="709"/>
        <end position="728"/>
    </location>
</feature>
<dbReference type="AlphaFoldDB" id="A0AAD6ZRB0"/>
<protein>
    <recommendedName>
        <fullName evidence="3">Peptidase A2 domain-containing protein</fullName>
    </recommendedName>
</protein>
<accession>A0AAD6ZRB0</accession>
<dbReference type="SUPFAM" id="SSF50630">
    <property type="entry name" value="Acid proteases"/>
    <property type="match status" value="1"/>
</dbReference>
<feature type="compositionally biased region" description="Polar residues" evidence="2">
    <location>
        <begin position="331"/>
        <end position="347"/>
    </location>
</feature>
<dbReference type="EMBL" id="JARIHO010000031">
    <property type="protein sequence ID" value="KAJ7336115.1"/>
    <property type="molecule type" value="Genomic_DNA"/>
</dbReference>
<dbReference type="GO" id="GO:0004190">
    <property type="term" value="F:aspartic-type endopeptidase activity"/>
    <property type="evidence" value="ECO:0007669"/>
    <property type="project" value="InterPro"/>
</dbReference>
<sequence>MDAILRNHRLGNQVVKEKKELADDSTDDEGKDGRYFDLRLKDSDVPKWDGNPDTLLRWVQRCNLIGEDGPKAWRQLGKIVPRVLTGTAQDWYFSLPLDYQRAIRKDWNTMRQAIADFFLTSKWLDKTRTKALRASYRQNGHGREKPSEYFIRKRELLTSVYAFEDSAVISEVMNGAPRSWNTVLDTQRFRTVIDFHSAIVFHEDTLMDLPLNKPDDHRQEYVERRKTFERTETTARTNLVGASPNMPPPLFPKDDHNVSRKATPESKGARPCRHCGSGNHWDNECKHSFKANKFARANLASATSDDARAQEEYDEFYYGLDDAPSADEQGFDQSLRSTGPSAFQVSADSKRGGDTMPALKGTSERKNSQRARIEEVEDDEDESYSGLHPISPSTLLEEIQKPIIPVICRTPLPNERANSESRLSRKARVEEVEDEEDEPFSKLHPLSPFSILEEVEDFIPPAINIREPIAKDIPTYTPCDMWNSDFLPGTEKQTPFTKPVLNHRSRRRLAKEIQACNYRVISSPDTCSNKPLIELRKYMARPPGSTFLGSSATQATATVGSLTINAIVVIADTGSDITLISRKTLNELLDAPKIKQGHQVQLIQVTGTSSISGYVNVNLFFHTEDGPVKLNVDAYVVDDMTTPFILGNDFMDQYSISIIREEGTTHLEFGDSGRRLRVESSTAPSLIDNGGHAFKVKCARVNTTAGSKKAMHRRNQKFRQRTQKKKRDGRVSSTERVVILPKTSKLIKVTTHFPKNCEQLLVERHIKSCGSSEDIYGSADTFIAKDNSALHVANFSDFPVIISEGQVLGTAHNPRTWLDKASKMSKPRREQAEAHAKFIRQLVEVHSTTESPSSNTVRSESKVSSKAHRNATGEDDPDAEDPVEGGPKTAEIKTLLVCGGRVV</sequence>
<feature type="domain" description="Peptidase A2" evidence="3">
    <location>
        <begin position="567"/>
        <end position="650"/>
    </location>
</feature>
<dbReference type="PROSITE" id="PS50175">
    <property type="entry name" value="ASP_PROT_RETROV"/>
    <property type="match status" value="1"/>
</dbReference>
<feature type="compositionally biased region" description="Polar residues" evidence="2">
    <location>
        <begin position="846"/>
        <end position="864"/>
    </location>
</feature>
<feature type="region of interest" description="Disordered" evidence="2">
    <location>
        <begin position="845"/>
        <end position="890"/>
    </location>
</feature>
<gene>
    <name evidence="4" type="ORF">DFH08DRAFT_965018</name>
</gene>
<keyword evidence="1" id="KW-0378">Hydrolase</keyword>
<evidence type="ECO:0000313" key="5">
    <source>
        <dbReference type="Proteomes" id="UP001218218"/>
    </source>
</evidence>
<feature type="compositionally biased region" description="Acidic residues" evidence="2">
    <location>
        <begin position="873"/>
        <end position="883"/>
    </location>
</feature>
<evidence type="ECO:0000259" key="3">
    <source>
        <dbReference type="PROSITE" id="PS50175"/>
    </source>
</evidence>
<evidence type="ECO:0000313" key="4">
    <source>
        <dbReference type="EMBL" id="KAJ7336115.1"/>
    </source>
</evidence>
<feature type="region of interest" description="Disordered" evidence="2">
    <location>
        <begin position="321"/>
        <end position="387"/>
    </location>
</feature>
<evidence type="ECO:0000256" key="2">
    <source>
        <dbReference type="SAM" id="MobiDB-lite"/>
    </source>
</evidence>
<feature type="compositionally biased region" description="Basic and acidic residues" evidence="2">
    <location>
        <begin position="362"/>
        <end position="374"/>
    </location>
</feature>
<comment type="caution">
    <text evidence="4">The sequence shown here is derived from an EMBL/GenBank/DDBJ whole genome shotgun (WGS) entry which is preliminary data.</text>
</comment>
<organism evidence="4 5">
    <name type="scientific">Mycena albidolilacea</name>
    <dbReference type="NCBI Taxonomy" id="1033008"/>
    <lineage>
        <taxon>Eukaryota</taxon>
        <taxon>Fungi</taxon>
        <taxon>Dikarya</taxon>
        <taxon>Basidiomycota</taxon>
        <taxon>Agaricomycotina</taxon>
        <taxon>Agaricomycetes</taxon>
        <taxon>Agaricomycetidae</taxon>
        <taxon>Agaricales</taxon>
        <taxon>Marasmiineae</taxon>
        <taxon>Mycenaceae</taxon>
        <taxon>Mycena</taxon>
    </lineage>
</organism>
<dbReference type="InterPro" id="IPR021109">
    <property type="entry name" value="Peptidase_aspartic_dom_sf"/>
</dbReference>
<feature type="compositionally biased region" description="Basic and acidic residues" evidence="2">
    <location>
        <begin position="252"/>
        <end position="268"/>
    </location>
</feature>